<keyword evidence="6" id="KW-1185">Reference proteome</keyword>
<dbReference type="InterPro" id="IPR001077">
    <property type="entry name" value="COMT_C"/>
</dbReference>
<keyword evidence="3" id="KW-0949">S-adenosyl-L-methionine</keyword>
<dbReference type="InterPro" id="IPR016461">
    <property type="entry name" value="COMT-like"/>
</dbReference>
<dbReference type="Pfam" id="PF00891">
    <property type="entry name" value="Methyltransf_2"/>
    <property type="match status" value="1"/>
</dbReference>
<accession>A0ABD3JS18</accession>
<name>A0ABD3JS18_EUCGL</name>
<keyword evidence="1" id="KW-0489">Methyltransferase</keyword>
<dbReference type="InterPro" id="IPR029063">
    <property type="entry name" value="SAM-dependent_MTases_sf"/>
</dbReference>
<comment type="caution">
    <text evidence="5">The sequence shown here is derived from an EMBL/GenBank/DDBJ whole genome shotgun (WGS) entry which is preliminary data.</text>
</comment>
<dbReference type="PANTHER" id="PTHR11746">
    <property type="entry name" value="O-METHYLTRANSFERASE"/>
    <property type="match status" value="1"/>
</dbReference>
<reference evidence="5 6" key="1">
    <citation type="submission" date="2024-11" db="EMBL/GenBank/DDBJ databases">
        <title>Chromosome-level genome assembly of Eucalyptus globulus Labill. provides insights into its genome evolution.</title>
        <authorList>
            <person name="Li X."/>
        </authorList>
    </citation>
    <scope>NUCLEOTIDE SEQUENCE [LARGE SCALE GENOMIC DNA]</scope>
    <source>
        <strain evidence="5">CL2024</strain>
        <tissue evidence="5">Fresh tender leaves</tissue>
    </source>
</reference>
<organism evidence="5 6">
    <name type="scientific">Eucalyptus globulus</name>
    <name type="common">Tasmanian blue gum</name>
    <dbReference type="NCBI Taxonomy" id="34317"/>
    <lineage>
        <taxon>Eukaryota</taxon>
        <taxon>Viridiplantae</taxon>
        <taxon>Streptophyta</taxon>
        <taxon>Embryophyta</taxon>
        <taxon>Tracheophyta</taxon>
        <taxon>Spermatophyta</taxon>
        <taxon>Magnoliopsida</taxon>
        <taxon>eudicotyledons</taxon>
        <taxon>Gunneridae</taxon>
        <taxon>Pentapetalae</taxon>
        <taxon>rosids</taxon>
        <taxon>malvids</taxon>
        <taxon>Myrtales</taxon>
        <taxon>Myrtaceae</taxon>
        <taxon>Myrtoideae</taxon>
        <taxon>Eucalypteae</taxon>
        <taxon>Eucalyptus</taxon>
    </lineage>
</organism>
<dbReference type="SUPFAM" id="SSF53335">
    <property type="entry name" value="S-adenosyl-L-methionine-dependent methyltransferases"/>
    <property type="match status" value="1"/>
</dbReference>
<evidence type="ECO:0000256" key="1">
    <source>
        <dbReference type="ARBA" id="ARBA00022603"/>
    </source>
</evidence>
<evidence type="ECO:0000313" key="5">
    <source>
        <dbReference type="EMBL" id="KAL3728167.1"/>
    </source>
</evidence>
<protein>
    <recommendedName>
        <fullName evidence="4">O-methyltransferase C-terminal domain-containing protein</fullName>
    </recommendedName>
</protein>
<evidence type="ECO:0000313" key="6">
    <source>
        <dbReference type="Proteomes" id="UP001634007"/>
    </source>
</evidence>
<keyword evidence="2" id="KW-0808">Transferase</keyword>
<dbReference type="PROSITE" id="PS51683">
    <property type="entry name" value="SAM_OMT_II"/>
    <property type="match status" value="1"/>
</dbReference>
<sequence>MRAWPLVHEVVLDPATEPFVKASGDTVYAHYRKNPEMKELMQQAMSRVFMLFMKAILDGYDEFSEVERLVDVGGSTRTASE</sequence>
<evidence type="ECO:0000259" key="4">
    <source>
        <dbReference type="Pfam" id="PF00891"/>
    </source>
</evidence>
<evidence type="ECO:0000256" key="3">
    <source>
        <dbReference type="ARBA" id="ARBA00022691"/>
    </source>
</evidence>
<dbReference type="AlphaFoldDB" id="A0ABD3JS18"/>
<dbReference type="GO" id="GO:0032259">
    <property type="term" value="P:methylation"/>
    <property type="evidence" value="ECO:0007669"/>
    <property type="project" value="UniProtKB-KW"/>
</dbReference>
<dbReference type="Proteomes" id="UP001634007">
    <property type="component" value="Unassembled WGS sequence"/>
</dbReference>
<gene>
    <name evidence="5" type="ORF">ACJRO7_032855</name>
</gene>
<feature type="domain" description="O-methyltransferase C-terminal" evidence="4">
    <location>
        <begin position="8"/>
        <end position="76"/>
    </location>
</feature>
<dbReference type="GO" id="GO:0008168">
    <property type="term" value="F:methyltransferase activity"/>
    <property type="evidence" value="ECO:0007669"/>
    <property type="project" value="UniProtKB-KW"/>
</dbReference>
<dbReference type="Gene3D" id="3.40.50.150">
    <property type="entry name" value="Vaccinia Virus protein VP39"/>
    <property type="match status" value="1"/>
</dbReference>
<proteinExistence type="predicted"/>
<evidence type="ECO:0000256" key="2">
    <source>
        <dbReference type="ARBA" id="ARBA00022679"/>
    </source>
</evidence>
<dbReference type="EMBL" id="JBJKBG010000008">
    <property type="protein sequence ID" value="KAL3728167.1"/>
    <property type="molecule type" value="Genomic_DNA"/>
</dbReference>